<protein>
    <submittedName>
        <fullName evidence="2">Uncharacterized protein</fullName>
    </submittedName>
</protein>
<reference evidence="2" key="1">
    <citation type="submission" date="2016-10" db="EMBL/GenBank/DDBJ databases">
        <authorList>
            <person name="See-Too W.S."/>
        </authorList>
    </citation>
    <scope>NUCLEOTIDE SEQUENCE</scope>
    <source>
        <strain evidence="2">DSM 22276</strain>
    </source>
</reference>
<evidence type="ECO:0000313" key="3">
    <source>
        <dbReference type="Proteomes" id="UP000092495"/>
    </source>
</evidence>
<keyword evidence="1" id="KW-0812">Transmembrane</keyword>
<dbReference type="Proteomes" id="UP000092495">
    <property type="component" value="Chromosome"/>
</dbReference>
<keyword evidence="1" id="KW-0472">Membrane</keyword>
<dbReference type="OrthoDB" id="2428862at2"/>
<evidence type="ECO:0000256" key="1">
    <source>
        <dbReference type="SAM" id="Phobius"/>
    </source>
</evidence>
<feature type="transmembrane region" description="Helical" evidence="1">
    <location>
        <begin position="38"/>
        <end position="62"/>
    </location>
</feature>
<name>A0A1C7EKE7_9BACL</name>
<proteinExistence type="predicted"/>
<dbReference type="STRING" id="414778.BCM40_14280"/>
<accession>A0A1C7EKE7</accession>
<sequence>MKDFSFKTRVIYFGAIAIVSLAFLALQLTAVMQGSDGVGSITLVILWSLMALFGFAGIGYAVKRRNRQRN</sequence>
<dbReference type="EMBL" id="CP016543">
    <property type="protein sequence ID" value="ANU24444.1"/>
    <property type="molecule type" value="Genomic_DNA"/>
</dbReference>
<keyword evidence="1" id="KW-1133">Transmembrane helix</keyword>
<dbReference type="AlphaFoldDB" id="A0A1C7EKE7"/>
<organism evidence="2 3">
    <name type="scientific">Planococcus donghaensis</name>
    <dbReference type="NCBI Taxonomy" id="414778"/>
    <lineage>
        <taxon>Bacteria</taxon>
        <taxon>Bacillati</taxon>
        <taxon>Bacillota</taxon>
        <taxon>Bacilli</taxon>
        <taxon>Bacillales</taxon>
        <taxon>Caryophanaceae</taxon>
        <taxon>Planococcus</taxon>
    </lineage>
</organism>
<evidence type="ECO:0000313" key="2">
    <source>
        <dbReference type="EMBL" id="ANU24444.1"/>
    </source>
</evidence>
<keyword evidence="3" id="KW-1185">Reference proteome</keyword>
<dbReference type="KEGG" id="pdg:BCM40_14280"/>
<dbReference type="RefSeq" id="WP_065527390.1">
    <property type="nucleotide sequence ID" value="NZ_CP016543.2"/>
</dbReference>
<gene>
    <name evidence="2" type="ORF">BCM40_14280</name>
</gene>
<feature type="transmembrane region" description="Helical" evidence="1">
    <location>
        <begin position="12"/>
        <end position="32"/>
    </location>
</feature>